<feature type="chain" id="PRO_5043409908" evidence="3">
    <location>
        <begin position="26"/>
        <end position="849"/>
    </location>
</feature>
<name>A0AAW9RGN2_9GAMM</name>
<dbReference type="GO" id="GO:0005737">
    <property type="term" value="C:cytoplasm"/>
    <property type="evidence" value="ECO:0007669"/>
    <property type="project" value="UniProtKB-SubCell"/>
</dbReference>
<accession>A0AAW9RGN2</accession>
<dbReference type="AlphaFoldDB" id="A0AAW9RGN2"/>
<keyword evidence="6" id="KW-1185">Reference proteome</keyword>
<evidence type="ECO:0000313" key="6">
    <source>
        <dbReference type="Proteomes" id="UP001359886"/>
    </source>
</evidence>
<dbReference type="EMBL" id="JAZHOG010000006">
    <property type="protein sequence ID" value="MEJ8567990.1"/>
    <property type="molecule type" value="Genomic_DNA"/>
</dbReference>
<dbReference type="InterPro" id="IPR013783">
    <property type="entry name" value="Ig-like_fold"/>
</dbReference>
<comment type="subcellular location">
    <subcellularLocation>
        <location evidence="1">Cytoplasm</location>
    </subcellularLocation>
</comment>
<feature type="signal peptide" evidence="3">
    <location>
        <begin position="1"/>
        <end position="25"/>
    </location>
</feature>
<organism evidence="5 6">
    <name type="scientific">Elongatibacter sediminis</name>
    <dbReference type="NCBI Taxonomy" id="3119006"/>
    <lineage>
        <taxon>Bacteria</taxon>
        <taxon>Pseudomonadati</taxon>
        <taxon>Pseudomonadota</taxon>
        <taxon>Gammaproteobacteria</taxon>
        <taxon>Chromatiales</taxon>
        <taxon>Wenzhouxiangellaceae</taxon>
        <taxon>Elongatibacter</taxon>
    </lineage>
</organism>
<dbReference type="NCBIfam" id="NF012200">
    <property type="entry name" value="choice_anch_D"/>
    <property type="match status" value="1"/>
</dbReference>
<evidence type="ECO:0000259" key="4">
    <source>
        <dbReference type="Pfam" id="PF15780"/>
    </source>
</evidence>
<dbReference type="Gene3D" id="3.40.710.10">
    <property type="entry name" value="DD-peptidase/beta-lactamase superfamily"/>
    <property type="match status" value="1"/>
</dbReference>
<dbReference type="Gene3D" id="2.60.120.260">
    <property type="entry name" value="Galactose-binding domain-like"/>
    <property type="match status" value="1"/>
</dbReference>
<reference evidence="5 6" key="1">
    <citation type="submission" date="2024-02" db="EMBL/GenBank/DDBJ databases">
        <title>A novel Wenzhouxiangellaceae bacterium, isolated from coastal sediments.</title>
        <authorList>
            <person name="Du Z.-J."/>
            <person name="Ye Y.-Q."/>
            <person name="Zhang X.-Y."/>
        </authorList>
    </citation>
    <scope>NUCLEOTIDE SEQUENCE [LARGE SCALE GENOMIC DNA]</scope>
    <source>
        <strain evidence="5 6">CH-27</strain>
    </source>
</reference>
<dbReference type="Proteomes" id="UP001359886">
    <property type="component" value="Unassembled WGS sequence"/>
</dbReference>
<evidence type="ECO:0000256" key="1">
    <source>
        <dbReference type="ARBA" id="ARBA00004496"/>
    </source>
</evidence>
<dbReference type="InterPro" id="IPR031549">
    <property type="entry name" value="ASH"/>
</dbReference>
<dbReference type="InterPro" id="IPR012338">
    <property type="entry name" value="Beta-lactam/transpept-like"/>
</dbReference>
<feature type="domain" description="Abnormal spindle-like microcephaly-associated protein ASH" evidence="4">
    <location>
        <begin position="181"/>
        <end position="260"/>
    </location>
</feature>
<evidence type="ECO:0000313" key="5">
    <source>
        <dbReference type="EMBL" id="MEJ8567990.1"/>
    </source>
</evidence>
<dbReference type="Gene3D" id="2.60.40.10">
    <property type="entry name" value="Immunoglobulins"/>
    <property type="match status" value="1"/>
</dbReference>
<dbReference type="SUPFAM" id="SSF56601">
    <property type="entry name" value="beta-lactamase/transpeptidase-like"/>
    <property type="match status" value="1"/>
</dbReference>
<evidence type="ECO:0000256" key="3">
    <source>
        <dbReference type="SAM" id="SignalP"/>
    </source>
</evidence>
<sequence>MNRLHLIPLLVLPLAACALSPPASADIIVNDGFEDGDANGWTTTGNVAVNGLKAIGNYSLRHKGTANSVLHVATTGYSAVSVTMNLAATSLENGEDCYAEVSTNGGSAWTQVVHVGNGSDNSTFYSNTVTPAGADDNADLQLRFRGTGGQTGDYCWGDEITVSGTPGGIDPEPDISISGNGAFGNVDTGTQSDRVLTVSNDGTANLVIGSLSGLATPFSLQADACSSATLTPSQSCQVTVRFAPSSTGYQSDTLDIPSNDPDTAVLQFGVNGTGTEPGGGGFDPNFDPLSGSGNVSRSALTYSTLQNGSDPGSLVDLSAYSVPAEAAQPDHVFEGSLQLTGEATGGDFDEHKDTYRYTNNKDNPRKHLPEFDFEFVQTGTHLFPVERGTMTDSHPYWEYILEAGRVWKENSDSGWSRASIPFTLHQKNANCMHNGVLTFLFKDDGSTSKAAYQISSETCLYYKFDMWGLLDADYTPGPVANANDLRAAYQDEVNGRMPVKPLADLATDYPGADPSQFGGPAEVDPDHLTAVGFVIDGTHYVGGCETRNGTYPYCDNLALPSYSSAKSVFAGVALMRMELKHPGFMNTTVASHVPDCAADGNWNDVPYRHVIDMATGNYQSALYMSDEGASHTNDLFLPEDHASKIDYSCTQYSRKASPGSTWVYHTSDTYILGTAMNAQLKALEGSGKDIFDDILVEEIWKPIGMSPASQVSRRTYDGVQQPFTGWGLTFLRDDVAKVTQFLNMDDGRVNGQLVVDSFELDAALQRDPSDRGIDTSATGFKYNNGFWAHDIAPETGCSGDLWIPFMSGFGGITVLLLPNDTVYYVWSDDDTYLWEDAAIESHQIRSMCP</sequence>
<evidence type="ECO:0000256" key="2">
    <source>
        <dbReference type="ARBA" id="ARBA00022490"/>
    </source>
</evidence>
<comment type="caution">
    <text evidence="5">The sequence shown here is derived from an EMBL/GenBank/DDBJ whole genome shotgun (WGS) entry which is preliminary data.</text>
</comment>
<dbReference type="RefSeq" id="WP_354695313.1">
    <property type="nucleotide sequence ID" value="NZ_JAZHOG010000006.1"/>
</dbReference>
<proteinExistence type="predicted"/>
<protein>
    <submittedName>
        <fullName evidence="5">Choice-of-anchor D domain-containing protein</fullName>
    </submittedName>
</protein>
<keyword evidence="2" id="KW-0963">Cytoplasm</keyword>
<dbReference type="Pfam" id="PF15780">
    <property type="entry name" value="ASH"/>
    <property type="match status" value="1"/>
</dbReference>
<gene>
    <name evidence="5" type="ORF">V3330_10170</name>
</gene>
<keyword evidence="3" id="KW-0732">Signal</keyword>